<keyword evidence="10 11" id="KW-0472">Membrane</keyword>
<dbReference type="CDD" id="cd06261">
    <property type="entry name" value="TM_PBP2"/>
    <property type="match status" value="1"/>
</dbReference>
<keyword evidence="6 12" id="KW-0500">Molybdenum</keyword>
<keyword evidence="8 11" id="KW-0812">Transmembrane</keyword>
<dbReference type="Pfam" id="PF00528">
    <property type="entry name" value="BPD_transp_1"/>
    <property type="match status" value="1"/>
</dbReference>
<dbReference type="Gene3D" id="1.10.3720.10">
    <property type="entry name" value="MetI-like"/>
    <property type="match status" value="1"/>
</dbReference>
<keyword evidence="4 11" id="KW-0813">Transport</keyword>
<accession>A0A4Y7XG24</accession>
<feature type="transmembrane region" description="Helical" evidence="11">
    <location>
        <begin position="105"/>
        <end position="124"/>
    </location>
</feature>
<comment type="function">
    <text evidence="1 12">Part of the binding-protein-dependent transport system for molybdenum; probably responsible for the translocation of the substrate across the membrane.</text>
</comment>
<evidence type="ECO:0000256" key="1">
    <source>
        <dbReference type="ARBA" id="ARBA00002949"/>
    </source>
</evidence>
<evidence type="ECO:0000256" key="9">
    <source>
        <dbReference type="ARBA" id="ARBA00022989"/>
    </source>
</evidence>
<keyword evidence="7 12" id="KW-0997">Cell inner membrane</keyword>
<dbReference type="RefSeq" id="WP_134243081.1">
    <property type="nucleotide sequence ID" value="NZ_SNTY01000005.1"/>
</dbReference>
<reference evidence="14 15" key="1">
    <citation type="submission" date="2019-03" db="EMBL/GenBank/DDBJ databases">
        <title>Alkanindiges illinoisensis: a potential pathogenic isolated from ascites of a gastric cancer patient with abdominal metastasis.</title>
        <authorList>
            <person name="Hu X."/>
            <person name="Yang B."/>
            <person name="Yan X."/>
            <person name="Lin L."/>
            <person name="Zhao H."/>
            <person name="Zhou F."/>
            <person name="Su B."/>
            <person name="Chen J."/>
            <person name="Rui Y."/>
            <person name="Wang Q."/>
            <person name="Zheng L."/>
        </authorList>
    </citation>
    <scope>NUCLEOTIDE SEQUENCE [LARGE SCALE GENOMIC DNA]</scope>
    <source>
        <strain evidence="14 15">NFYY 23406</strain>
    </source>
</reference>
<evidence type="ECO:0000256" key="8">
    <source>
        <dbReference type="ARBA" id="ARBA00022692"/>
    </source>
</evidence>
<evidence type="ECO:0000256" key="3">
    <source>
        <dbReference type="ARBA" id="ARBA00007069"/>
    </source>
</evidence>
<evidence type="ECO:0000313" key="14">
    <source>
        <dbReference type="EMBL" id="TEU30708.1"/>
    </source>
</evidence>
<dbReference type="Proteomes" id="UP000297834">
    <property type="component" value="Unassembled WGS sequence"/>
</dbReference>
<evidence type="ECO:0000256" key="11">
    <source>
        <dbReference type="RuleBase" id="RU363032"/>
    </source>
</evidence>
<feature type="transmembrane region" description="Helical" evidence="11">
    <location>
        <begin position="145"/>
        <end position="170"/>
    </location>
</feature>
<feature type="transmembrane region" description="Helical" evidence="11">
    <location>
        <begin position="206"/>
        <end position="228"/>
    </location>
</feature>
<dbReference type="InterPro" id="IPR011867">
    <property type="entry name" value="ModB_ABC"/>
</dbReference>
<comment type="similarity">
    <text evidence="3 12">Belongs to the binding-protein-dependent transport system permease family. CysTW subfamily.</text>
</comment>
<dbReference type="NCBIfam" id="NF006939">
    <property type="entry name" value="PRK09421.1"/>
    <property type="match status" value="1"/>
</dbReference>
<gene>
    <name evidence="14" type="primary">modB</name>
    <name evidence="14" type="ORF">E2B99_00625</name>
</gene>
<keyword evidence="9 11" id="KW-1133">Transmembrane helix</keyword>
<dbReference type="OrthoDB" id="9795403at2"/>
<evidence type="ECO:0000256" key="12">
    <source>
        <dbReference type="RuleBase" id="RU365097"/>
    </source>
</evidence>
<dbReference type="InterPro" id="IPR000515">
    <property type="entry name" value="MetI-like"/>
</dbReference>
<dbReference type="InterPro" id="IPR035906">
    <property type="entry name" value="MetI-like_sf"/>
</dbReference>
<dbReference type="FunFam" id="1.10.3720.10:FF:000018">
    <property type="entry name" value="Molybdenum transport system permease"/>
    <property type="match status" value="1"/>
</dbReference>
<comment type="subcellular location">
    <subcellularLocation>
        <location evidence="2 12">Cell inner membrane</location>
        <topology evidence="2 12">Multi-pass membrane protein</topology>
    </subcellularLocation>
    <subcellularLocation>
        <location evidence="11">Cell membrane</location>
        <topology evidence="11">Multi-pass membrane protein</topology>
    </subcellularLocation>
</comment>
<organism evidence="14 15">
    <name type="scientific">Alkanindiges illinoisensis</name>
    <dbReference type="NCBI Taxonomy" id="197183"/>
    <lineage>
        <taxon>Bacteria</taxon>
        <taxon>Pseudomonadati</taxon>
        <taxon>Pseudomonadota</taxon>
        <taxon>Gammaproteobacteria</taxon>
        <taxon>Moraxellales</taxon>
        <taxon>Moraxellaceae</taxon>
        <taxon>Alkanindiges</taxon>
    </lineage>
</organism>
<dbReference type="EMBL" id="SNTY01000005">
    <property type="protein sequence ID" value="TEU30708.1"/>
    <property type="molecule type" value="Genomic_DNA"/>
</dbReference>
<proteinExistence type="inferred from homology"/>
<evidence type="ECO:0000256" key="2">
    <source>
        <dbReference type="ARBA" id="ARBA00004429"/>
    </source>
</evidence>
<feature type="transmembrane region" description="Helical" evidence="11">
    <location>
        <begin position="64"/>
        <end position="85"/>
    </location>
</feature>
<evidence type="ECO:0000256" key="10">
    <source>
        <dbReference type="ARBA" id="ARBA00023136"/>
    </source>
</evidence>
<feature type="domain" description="ABC transmembrane type-1" evidence="13">
    <location>
        <begin position="20"/>
        <end position="223"/>
    </location>
</feature>
<dbReference type="NCBIfam" id="TIGR02141">
    <property type="entry name" value="modB_ABC"/>
    <property type="match status" value="1"/>
</dbReference>
<evidence type="ECO:0000259" key="13">
    <source>
        <dbReference type="PROSITE" id="PS50928"/>
    </source>
</evidence>
<dbReference type="GO" id="GO:0005886">
    <property type="term" value="C:plasma membrane"/>
    <property type="evidence" value="ECO:0007669"/>
    <property type="project" value="UniProtKB-SubCell"/>
</dbReference>
<dbReference type="SUPFAM" id="SSF161098">
    <property type="entry name" value="MetI-like"/>
    <property type="match status" value="1"/>
</dbReference>
<evidence type="ECO:0000313" key="15">
    <source>
        <dbReference type="Proteomes" id="UP000297834"/>
    </source>
</evidence>
<dbReference type="AlphaFoldDB" id="A0A4Y7XG24"/>
<keyword evidence="15" id="KW-1185">Reference proteome</keyword>
<sequence>MLSLDLANSSLLSPEELSALYLSAKIALFATLVSLPLAMLLAWTLARHQFRGKFIVEAALQLPMVLPPVVLGYLLLVAFGTQGFIGRYLQQWFDIQLAFNWKGAVLASIIMAFPLMVQPIKLAFQMVDHRLEQAAATLGAKPWQVFLTISLPLASSGILIGSILCFSRSLGEFGATMTFVGNIPGETRTIPLAIYSFIQQPGGEAAAARLVVLSMLLAFAALLANYWITQRYQQKIGYLSRAQL</sequence>
<dbReference type="PROSITE" id="PS50928">
    <property type="entry name" value="ABC_TM1"/>
    <property type="match status" value="1"/>
</dbReference>
<comment type="caution">
    <text evidence="14">The sequence shown here is derived from an EMBL/GenBank/DDBJ whole genome shotgun (WGS) entry which is preliminary data.</text>
</comment>
<dbReference type="PANTHER" id="PTHR30183">
    <property type="entry name" value="MOLYBDENUM TRANSPORT SYSTEM PERMEASE PROTEIN MODB"/>
    <property type="match status" value="1"/>
</dbReference>
<name>A0A4Y7XG24_9GAMM</name>
<dbReference type="STRING" id="1120977.GCA_000619845_01004"/>
<keyword evidence="5" id="KW-1003">Cell membrane</keyword>
<evidence type="ECO:0000256" key="7">
    <source>
        <dbReference type="ARBA" id="ARBA00022519"/>
    </source>
</evidence>
<dbReference type="GO" id="GO:0015098">
    <property type="term" value="F:molybdate ion transmembrane transporter activity"/>
    <property type="evidence" value="ECO:0007669"/>
    <property type="project" value="UniProtKB-UniRule"/>
</dbReference>
<evidence type="ECO:0000256" key="5">
    <source>
        <dbReference type="ARBA" id="ARBA00022475"/>
    </source>
</evidence>
<evidence type="ECO:0000256" key="6">
    <source>
        <dbReference type="ARBA" id="ARBA00022505"/>
    </source>
</evidence>
<feature type="transmembrane region" description="Helical" evidence="11">
    <location>
        <begin position="20"/>
        <end position="43"/>
    </location>
</feature>
<protein>
    <recommendedName>
        <fullName evidence="12">Molybdenum transport system permease</fullName>
    </recommendedName>
</protein>
<dbReference type="PANTHER" id="PTHR30183:SF3">
    <property type="entry name" value="MOLYBDENUM TRANSPORT SYSTEM PERMEASE PROTEIN MODB"/>
    <property type="match status" value="1"/>
</dbReference>
<evidence type="ECO:0000256" key="4">
    <source>
        <dbReference type="ARBA" id="ARBA00022448"/>
    </source>
</evidence>